<comment type="similarity">
    <text evidence="1 2">Belongs to the BioY family.</text>
</comment>
<dbReference type="PANTHER" id="PTHR34295">
    <property type="entry name" value="BIOTIN TRANSPORTER BIOY"/>
    <property type="match status" value="1"/>
</dbReference>
<dbReference type="AlphaFoldDB" id="A0A931G9M5"/>
<dbReference type="GO" id="GO:0015225">
    <property type="term" value="F:biotin transmembrane transporter activity"/>
    <property type="evidence" value="ECO:0007669"/>
    <property type="project" value="UniProtKB-UniRule"/>
</dbReference>
<reference evidence="4" key="1">
    <citation type="submission" date="2020-07" db="EMBL/GenBank/DDBJ databases">
        <title>Severe corrosion of carbon steel in oil field produced water can be linked to methanogenic archaea containing a special type of NiFe hydrogenase.</title>
        <authorList>
            <person name="Lahme S."/>
            <person name="Mand J."/>
            <person name="Longwell J."/>
            <person name="Smith R."/>
            <person name="Enning D."/>
        </authorList>
    </citation>
    <scope>NUCLEOTIDE SEQUENCE</scope>
    <source>
        <strain evidence="4">MIC098Bin6</strain>
    </source>
</reference>
<evidence type="ECO:0000256" key="2">
    <source>
        <dbReference type="PIRNR" id="PIRNR016661"/>
    </source>
</evidence>
<feature type="transmembrane region" description="Helical" evidence="3">
    <location>
        <begin position="145"/>
        <end position="167"/>
    </location>
</feature>
<feature type="transmembrane region" description="Helical" evidence="3">
    <location>
        <begin position="89"/>
        <end position="108"/>
    </location>
</feature>
<dbReference type="Gene3D" id="1.10.1760.20">
    <property type="match status" value="1"/>
</dbReference>
<accession>A0A931G9M5</accession>
<feature type="transmembrane region" description="Helical" evidence="3">
    <location>
        <begin position="115"/>
        <end position="133"/>
    </location>
</feature>
<protein>
    <recommendedName>
        <fullName evidence="2">Biotin transporter</fullName>
    </recommendedName>
</protein>
<keyword evidence="2 3" id="KW-0472">Membrane</keyword>
<dbReference type="PIRSF" id="PIRSF016661">
    <property type="entry name" value="BioY"/>
    <property type="match status" value="1"/>
</dbReference>
<name>A0A931G9M5_9BACT</name>
<comment type="caution">
    <text evidence="4">The sequence shown here is derived from an EMBL/GenBank/DDBJ whole genome shotgun (WGS) entry which is preliminary data.</text>
</comment>
<evidence type="ECO:0000313" key="5">
    <source>
        <dbReference type="Proteomes" id="UP000706172"/>
    </source>
</evidence>
<dbReference type="Pfam" id="PF02632">
    <property type="entry name" value="BioY"/>
    <property type="match status" value="1"/>
</dbReference>
<dbReference type="InterPro" id="IPR003784">
    <property type="entry name" value="BioY"/>
</dbReference>
<evidence type="ECO:0000256" key="3">
    <source>
        <dbReference type="SAM" id="Phobius"/>
    </source>
</evidence>
<gene>
    <name evidence="4" type="ORF">H0S81_11595</name>
</gene>
<keyword evidence="3" id="KW-0812">Transmembrane</keyword>
<evidence type="ECO:0000256" key="1">
    <source>
        <dbReference type="ARBA" id="ARBA00010692"/>
    </source>
</evidence>
<evidence type="ECO:0000313" key="4">
    <source>
        <dbReference type="EMBL" id="MBG0780555.1"/>
    </source>
</evidence>
<keyword evidence="2" id="KW-0813">Transport</keyword>
<feature type="transmembrane region" description="Helical" evidence="3">
    <location>
        <begin position="42"/>
        <end position="69"/>
    </location>
</feature>
<keyword evidence="2" id="KW-1003">Cell membrane</keyword>
<keyword evidence="3" id="KW-1133">Transmembrane helix</keyword>
<feature type="transmembrane region" description="Helical" evidence="3">
    <location>
        <begin position="12"/>
        <end position="30"/>
    </location>
</feature>
<organism evidence="4 5">
    <name type="scientific">Desulfotignum balticum</name>
    <dbReference type="NCBI Taxonomy" id="115781"/>
    <lineage>
        <taxon>Bacteria</taxon>
        <taxon>Pseudomonadati</taxon>
        <taxon>Thermodesulfobacteriota</taxon>
        <taxon>Desulfobacteria</taxon>
        <taxon>Desulfobacterales</taxon>
        <taxon>Desulfobacteraceae</taxon>
        <taxon>Desulfotignum</taxon>
    </lineage>
</organism>
<dbReference type="GO" id="GO:0005886">
    <property type="term" value="C:plasma membrane"/>
    <property type="evidence" value="ECO:0007669"/>
    <property type="project" value="UniProtKB-SubCell"/>
</dbReference>
<comment type="subcellular location">
    <subcellularLocation>
        <location evidence="2">Cell membrane</location>
        <topology evidence="2">Multi-pass membrane protein</topology>
    </subcellularLocation>
</comment>
<dbReference type="Proteomes" id="UP000706172">
    <property type="component" value="Unassembled WGS sequence"/>
</dbReference>
<dbReference type="EMBL" id="JACCQK010000786">
    <property type="protein sequence ID" value="MBG0780555.1"/>
    <property type="molecule type" value="Genomic_DNA"/>
</dbReference>
<sequence>MTQTDSLRPMVHAALFVALICVGAFIAIPIGPVPIVLQNMFVLLAGLILGPAWGTACVAVYLLIGLAGLPVFAGGTSGIGKIFGPTGGYLLGYLPAVLVTGAISRFLGQTPFRDILAMIGGSIMLYGVGVPWLKLAFSLSWGQALALGLIPFLLGDAVKIAGAVVMARKIRPLLKE</sequence>
<proteinExistence type="inferred from homology"/>
<dbReference type="PANTHER" id="PTHR34295:SF1">
    <property type="entry name" value="BIOTIN TRANSPORTER BIOY"/>
    <property type="match status" value="1"/>
</dbReference>